<comment type="caution">
    <text evidence="2">The sequence shown here is derived from an EMBL/GenBank/DDBJ whole genome shotgun (WGS) entry which is preliminary data.</text>
</comment>
<name>A0AAD2D4G3_EUPCR</name>
<reference evidence="2" key="1">
    <citation type="submission" date="2023-07" db="EMBL/GenBank/DDBJ databases">
        <authorList>
            <consortium name="AG Swart"/>
            <person name="Singh M."/>
            <person name="Singh A."/>
            <person name="Seah K."/>
            <person name="Emmerich C."/>
        </authorList>
    </citation>
    <scope>NUCLEOTIDE SEQUENCE</scope>
    <source>
        <strain evidence="2">DP1</strain>
    </source>
</reference>
<dbReference type="Proteomes" id="UP001295684">
    <property type="component" value="Unassembled WGS sequence"/>
</dbReference>
<gene>
    <name evidence="2" type="ORF">ECRASSUSDP1_LOCUS21458</name>
</gene>
<feature type="compositionally biased region" description="Polar residues" evidence="1">
    <location>
        <begin position="1"/>
        <end position="11"/>
    </location>
</feature>
<evidence type="ECO:0000313" key="3">
    <source>
        <dbReference type="Proteomes" id="UP001295684"/>
    </source>
</evidence>
<dbReference type="EMBL" id="CAMPGE010021938">
    <property type="protein sequence ID" value="CAI2380032.1"/>
    <property type="molecule type" value="Genomic_DNA"/>
</dbReference>
<evidence type="ECO:0000256" key="1">
    <source>
        <dbReference type="SAM" id="MobiDB-lite"/>
    </source>
</evidence>
<sequence length="196" mass="23313">MQTINHRVSTQHSGSRRSLHSHRRSVHERIQSHRVSKRNSRHSISQSGKIMVPTKVSDYDNYPTPKYVAKHETITTVSGMTEKSNGSRTFNKNKTYQEKMYNDKRMTYTSGMFNKTAHTFNRTLRDRNTFFSIFPNYRIAKDQKRSTMKYHFIYPRKSIDGRATHNIDRTHTRKMDPMKKYTEEMLKIASMKREVK</sequence>
<organism evidence="2 3">
    <name type="scientific">Euplotes crassus</name>
    <dbReference type="NCBI Taxonomy" id="5936"/>
    <lineage>
        <taxon>Eukaryota</taxon>
        <taxon>Sar</taxon>
        <taxon>Alveolata</taxon>
        <taxon>Ciliophora</taxon>
        <taxon>Intramacronucleata</taxon>
        <taxon>Spirotrichea</taxon>
        <taxon>Hypotrichia</taxon>
        <taxon>Euplotida</taxon>
        <taxon>Euplotidae</taxon>
        <taxon>Moneuplotes</taxon>
    </lineage>
</organism>
<feature type="compositionally biased region" description="Basic residues" evidence="1">
    <location>
        <begin position="14"/>
        <end position="41"/>
    </location>
</feature>
<proteinExistence type="predicted"/>
<protein>
    <submittedName>
        <fullName evidence="2">Uncharacterized protein</fullName>
    </submittedName>
</protein>
<dbReference type="AlphaFoldDB" id="A0AAD2D4G3"/>
<evidence type="ECO:0000313" key="2">
    <source>
        <dbReference type="EMBL" id="CAI2380032.1"/>
    </source>
</evidence>
<accession>A0AAD2D4G3</accession>
<feature type="region of interest" description="Disordered" evidence="1">
    <location>
        <begin position="1"/>
        <end position="49"/>
    </location>
</feature>
<keyword evidence="3" id="KW-1185">Reference proteome</keyword>